<organism evidence="1 2">
    <name type="scientific">Rhizophagus clarus</name>
    <dbReference type="NCBI Taxonomy" id="94130"/>
    <lineage>
        <taxon>Eukaryota</taxon>
        <taxon>Fungi</taxon>
        <taxon>Fungi incertae sedis</taxon>
        <taxon>Mucoromycota</taxon>
        <taxon>Glomeromycotina</taxon>
        <taxon>Glomeromycetes</taxon>
        <taxon>Glomerales</taxon>
        <taxon>Glomeraceae</taxon>
        <taxon>Rhizophagus</taxon>
    </lineage>
</organism>
<evidence type="ECO:0000313" key="1">
    <source>
        <dbReference type="EMBL" id="GES73471.1"/>
    </source>
</evidence>
<gene>
    <name evidence="1" type="ORF">RCL2_000100700</name>
</gene>
<dbReference type="Proteomes" id="UP000615446">
    <property type="component" value="Unassembled WGS sequence"/>
</dbReference>
<dbReference type="EMBL" id="BLAL01000006">
    <property type="protein sequence ID" value="GES73471.1"/>
    <property type="molecule type" value="Genomic_DNA"/>
</dbReference>
<name>A0A8H3KV03_9GLOM</name>
<accession>A0A8H3KV03</accession>
<proteinExistence type="predicted"/>
<protein>
    <submittedName>
        <fullName evidence="1">Uncharacterized protein</fullName>
    </submittedName>
</protein>
<sequence length="106" mass="12668">MLKQLICFFMTIPYVNNLGYAVYIIFDELVRKENTEDSKQFLNEKKFRKIQMVNKMVRKIKKINQEDKAKEKVPIKKCLKNSKSYKIVLLISLARAEFKVLKMVDF</sequence>
<reference evidence="1" key="1">
    <citation type="submission" date="2019-10" db="EMBL/GenBank/DDBJ databases">
        <title>Conservation and host-specific expression of non-tandemly repeated heterogenous ribosome RNA gene in arbuscular mycorrhizal fungi.</title>
        <authorList>
            <person name="Maeda T."/>
            <person name="Kobayashi Y."/>
            <person name="Nakagawa T."/>
            <person name="Ezawa T."/>
            <person name="Yamaguchi K."/>
            <person name="Bino T."/>
            <person name="Nishimoto Y."/>
            <person name="Shigenobu S."/>
            <person name="Kawaguchi M."/>
        </authorList>
    </citation>
    <scope>NUCLEOTIDE SEQUENCE</scope>
    <source>
        <strain evidence="1">HR1</strain>
    </source>
</reference>
<evidence type="ECO:0000313" key="2">
    <source>
        <dbReference type="Proteomes" id="UP000615446"/>
    </source>
</evidence>
<dbReference type="AlphaFoldDB" id="A0A8H3KV03"/>
<comment type="caution">
    <text evidence="1">The sequence shown here is derived from an EMBL/GenBank/DDBJ whole genome shotgun (WGS) entry which is preliminary data.</text>
</comment>